<dbReference type="EMBL" id="CAEZWU010000121">
    <property type="protein sequence ID" value="CAB4671931.1"/>
    <property type="molecule type" value="Genomic_DNA"/>
</dbReference>
<feature type="domain" description="CSD" evidence="3">
    <location>
        <begin position="1"/>
        <end position="66"/>
    </location>
</feature>
<dbReference type="PRINTS" id="PR00050">
    <property type="entry name" value="COLDSHOCK"/>
</dbReference>
<dbReference type="PIRSF" id="PIRSF002599">
    <property type="entry name" value="Cold_shock_A"/>
    <property type="match status" value="1"/>
</dbReference>
<dbReference type="InterPro" id="IPR019844">
    <property type="entry name" value="CSD_CS"/>
</dbReference>
<dbReference type="EMBL" id="CAFBOV010000099">
    <property type="protein sequence ID" value="CAB4997174.1"/>
    <property type="molecule type" value="Genomic_DNA"/>
</dbReference>
<evidence type="ECO:0000256" key="1">
    <source>
        <dbReference type="ARBA" id="ARBA00004496"/>
    </source>
</evidence>
<dbReference type="InterPro" id="IPR012340">
    <property type="entry name" value="NA-bd_OB-fold"/>
</dbReference>
<dbReference type="EMBL" id="CAFAAP010000061">
    <property type="protein sequence ID" value="CAB4800515.1"/>
    <property type="molecule type" value="Genomic_DNA"/>
</dbReference>
<reference evidence="7" key="1">
    <citation type="submission" date="2020-05" db="EMBL/GenBank/DDBJ databases">
        <authorList>
            <person name="Chiriac C."/>
            <person name="Salcher M."/>
            <person name="Ghai R."/>
            <person name="Kavagutti S V."/>
        </authorList>
    </citation>
    <scope>NUCLEOTIDE SEQUENCE</scope>
</reference>
<dbReference type="PROSITE" id="PS51857">
    <property type="entry name" value="CSD_2"/>
    <property type="match status" value="1"/>
</dbReference>
<dbReference type="EMBL" id="CAEZZK010000236">
    <property type="protein sequence ID" value="CAB4767052.1"/>
    <property type="molecule type" value="Genomic_DNA"/>
</dbReference>
<dbReference type="Pfam" id="PF00313">
    <property type="entry name" value="CSD"/>
    <property type="match status" value="1"/>
</dbReference>
<dbReference type="InterPro" id="IPR011129">
    <property type="entry name" value="CSD"/>
</dbReference>
<dbReference type="SMART" id="SM00357">
    <property type="entry name" value="CSP"/>
    <property type="match status" value="1"/>
</dbReference>
<comment type="subcellular location">
    <subcellularLocation>
        <location evidence="1">Cytoplasm</location>
    </subcellularLocation>
</comment>
<dbReference type="FunFam" id="2.40.50.140:FF:000006">
    <property type="entry name" value="Cold shock protein CspC"/>
    <property type="match status" value="1"/>
</dbReference>
<keyword evidence="2" id="KW-0963">Cytoplasm</keyword>
<accession>A0A6J6XWD4</accession>
<evidence type="ECO:0000259" key="3">
    <source>
        <dbReference type="PROSITE" id="PS51857"/>
    </source>
</evidence>
<evidence type="ECO:0000313" key="8">
    <source>
        <dbReference type="EMBL" id="CAB4997174.1"/>
    </source>
</evidence>
<dbReference type="GO" id="GO:0003676">
    <property type="term" value="F:nucleic acid binding"/>
    <property type="evidence" value="ECO:0007669"/>
    <property type="project" value="InterPro"/>
</dbReference>
<dbReference type="Gene3D" id="2.40.50.140">
    <property type="entry name" value="Nucleic acid-binding proteins"/>
    <property type="match status" value="1"/>
</dbReference>
<evidence type="ECO:0000313" key="7">
    <source>
        <dbReference type="EMBL" id="CAB4800515.1"/>
    </source>
</evidence>
<organism evidence="7">
    <name type="scientific">freshwater metagenome</name>
    <dbReference type="NCBI Taxonomy" id="449393"/>
    <lineage>
        <taxon>unclassified sequences</taxon>
        <taxon>metagenomes</taxon>
        <taxon>ecological metagenomes</taxon>
    </lineage>
</organism>
<dbReference type="EMBL" id="CAFBQV010000083">
    <property type="protein sequence ID" value="CAB5064348.1"/>
    <property type="molecule type" value="Genomic_DNA"/>
</dbReference>
<dbReference type="CDD" id="cd04458">
    <property type="entry name" value="CSP_CDS"/>
    <property type="match status" value="1"/>
</dbReference>
<sequence length="67" mass="7379">MPTGTVKFFNDEKGYGFISRSDGEPDIFVHFSNIEGTGRRTLVAGQEVEFELGQGRKGTEANNVRAI</sequence>
<evidence type="ECO:0000313" key="4">
    <source>
        <dbReference type="EMBL" id="CAB4609097.1"/>
    </source>
</evidence>
<proteinExistence type="predicted"/>
<evidence type="ECO:0000256" key="2">
    <source>
        <dbReference type="ARBA" id="ARBA00022490"/>
    </source>
</evidence>
<name>A0A6J6XWD4_9ZZZZ</name>
<dbReference type="PANTHER" id="PTHR11544">
    <property type="entry name" value="COLD SHOCK DOMAIN CONTAINING PROTEINS"/>
    <property type="match status" value="1"/>
</dbReference>
<dbReference type="PROSITE" id="PS00352">
    <property type="entry name" value="CSD_1"/>
    <property type="match status" value="1"/>
</dbReference>
<dbReference type="GO" id="GO:0005737">
    <property type="term" value="C:cytoplasm"/>
    <property type="evidence" value="ECO:0007669"/>
    <property type="project" value="UniProtKB-SubCell"/>
</dbReference>
<gene>
    <name evidence="4" type="ORF">UFOPK1826_01146</name>
    <name evidence="5" type="ORF">UFOPK2292_00855</name>
    <name evidence="6" type="ORF">UFOPK2855_01089</name>
    <name evidence="7" type="ORF">UFOPK3026_00528</name>
    <name evidence="8" type="ORF">UFOPK4020_00604</name>
    <name evidence="9" type="ORF">UFOPK4345_00648</name>
</gene>
<dbReference type="InterPro" id="IPR012156">
    <property type="entry name" value="Cold_shock_CspA"/>
</dbReference>
<evidence type="ECO:0000313" key="9">
    <source>
        <dbReference type="EMBL" id="CAB5064348.1"/>
    </source>
</evidence>
<dbReference type="EMBL" id="CAEZUN010000156">
    <property type="protein sequence ID" value="CAB4609097.1"/>
    <property type="molecule type" value="Genomic_DNA"/>
</dbReference>
<dbReference type="InterPro" id="IPR002059">
    <property type="entry name" value="CSP_DNA-bd"/>
</dbReference>
<dbReference type="InterPro" id="IPR050181">
    <property type="entry name" value="Cold_shock_domain"/>
</dbReference>
<protein>
    <submittedName>
        <fullName evidence="7">Unannotated protein</fullName>
    </submittedName>
</protein>
<dbReference type="SUPFAM" id="SSF50249">
    <property type="entry name" value="Nucleic acid-binding proteins"/>
    <property type="match status" value="1"/>
</dbReference>
<evidence type="ECO:0000313" key="5">
    <source>
        <dbReference type="EMBL" id="CAB4671931.1"/>
    </source>
</evidence>
<evidence type="ECO:0000313" key="6">
    <source>
        <dbReference type="EMBL" id="CAB4767052.1"/>
    </source>
</evidence>
<dbReference type="AlphaFoldDB" id="A0A6J6XWD4"/>